<evidence type="ECO:0000313" key="2">
    <source>
        <dbReference type="Proteomes" id="UP000034350"/>
    </source>
</evidence>
<sequence>MLPPKRKKNVKIDSTEKFEVIDTEDLDPLYLDEFTLPPIDSGMEAEEEKEVHLKKIIEQKTGEIPVPVIFETENLFVKKYIHPETYVKYHKDVNIEYCKSEEDKNLMLSYNINEEEYNLIIQHIKKEIDGSKRVSSEDNILYENEVYKTVYDAIKYKFLLREDLNESSSYVCFRKRIIKPSRKNRRSETQAKEKISRLYTEFNLIQTMCDLSKKKHEIDNEILKNDLEIINKVNEITFKYENTKNKIRNVLNCKEITKKNFVLQGDIFHNILYNRDNIKALKRKLNSKLTFNDEDIKKEWIAYQKYKSDEL</sequence>
<dbReference type="EMBL" id="JPQZ01000006">
    <property type="protein sequence ID" value="KKO76174.1"/>
    <property type="molecule type" value="Genomic_DNA"/>
</dbReference>
<dbReference type="RefSeq" id="XP_024331916.1">
    <property type="nucleotide sequence ID" value="XM_024476137.1"/>
</dbReference>
<dbReference type="OrthoDB" id="2192095at2759"/>
<name>A0A0F9ZFJ1_9MICR</name>
<proteinExistence type="predicted"/>
<dbReference type="GeneID" id="36321087"/>
<organism evidence="1 2">
    <name type="scientific">Vairimorpha ceranae</name>
    <dbReference type="NCBI Taxonomy" id="40302"/>
    <lineage>
        <taxon>Eukaryota</taxon>
        <taxon>Fungi</taxon>
        <taxon>Fungi incertae sedis</taxon>
        <taxon>Microsporidia</taxon>
        <taxon>Nosematidae</taxon>
        <taxon>Vairimorpha</taxon>
    </lineage>
</organism>
<gene>
    <name evidence="1" type="ORF">AAJ76_600092331</name>
</gene>
<accession>A0A0F9ZFJ1</accession>
<reference evidence="1 2" key="1">
    <citation type="journal article" date="2015" name="Environ. Microbiol.">
        <title>Genome analyses suggest the presence of polyploidy and recent human-driven expansions in eight global populations of the honeybee pathogen Nosema ceranae.</title>
        <authorList>
            <person name="Pelin A."/>
            <person name="Selman M."/>
            <person name="Aris-Brosou S."/>
            <person name="Farinelli L."/>
            <person name="Corradi N."/>
        </authorList>
    </citation>
    <scope>NUCLEOTIDE SEQUENCE [LARGE SCALE GENOMIC DNA]</scope>
    <source>
        <strain evidence="1 2">PA08 1199</strain>
    </source>
</reference>
<protein>
    <submittedName>
        <fullName evidence="1">Polycomb enhancer epc</fullName>
    </submittedName>
</protein>
<dbReference type="OMA" id="CFRKRII"/>
<dbReference type="Proteomes" id="UP000034350">
    <property type="component" value="Unassembled WGS sequence"/>
</dbReference>
<dbReference type="VEuPathDB" id="MicrosporidiaDB:G9O61_00g017810"/>
<comment type="caution">
    <text evidence="1">The sequence shown here is derived from an EMBL/GenBank/DDBJ whole genome shotgun (WGS) entry which is preliminary data.</text>
</comment>
<keyword evidence="2" id="KW-1185">Reference proteome</keyword>
<dbReference type="VEuPathDB" id="MicrosporidiaDB:AAJ76_600092331"/>
<dbReference type="VEuPathDB" id="MicrosporidiaDB:NCER_100344"/>
<evidence type="ECO:0000313" key="1">
    <source>
        <dbReference type="EMBL" id="KKO76174.1"/>
    </source>
</evidence>
<dbReference type="AlphaFoldDB" id="A0A0F9ZFJ1"/>